<proteinExistence type="inferred from homology"/>
<feature type="domain" description="FAD dependent oxidoreductase" evidence="6">
    <location>
        <begin position="7"/>
        <end position="164"/>
    </location>
</feature>
<sequence>MIRYTLQEHPSYVPLVRRAYELWHQLENASRERLLVTTGSIRAGHAESEYFQGAVAACEEHNIPYEVLTGPETSRRFPGYNFGHDIASVYQADGGFLLPERCIVNHANAALEASAEIHGRERVMDWEPSGEGVVVRTSRGSYRAARLVVTAGAWASKIASALGQYAVAERQVLGWFQPERPELFPN</sequence>
<reference evidence="7" key="1">
    <citation type="submission" date="2023-03" db="EMBL/GenBank/DDBJ databases">
        <authorList>
            <person name="Steffen K."/>
            <person name="Cardenas P."/>
        </authorList>
    </citation>
    <scope>NUCLEOTIDE SEQUENCE</scope>
</reference>
<dbReference type="Gene3D" id="3.50.50.60">
    <property type="entry name" value="FAD/NAD(P)-binding domain"/>
    <property type="match status" value="1"/>
</dbReference>
<evidence type="ECO:0000259" key="6">
    <source>
        <dbReference type="Pfam" id="PF01266"/>
    </source>
</evidence>
<gene>
    <name evidence="7" type="ORF">GBAR_LOCUS9390</name>
</gene>
<dbReference type="GO" id="GO:0008115">
    <property type="term" value="F:sarcosine oxidase activity"/>
    <property type="evidence" value="ECO:0007669"/>
    <property type="project" value="TreeGrafter"/>
</dbReference>
<dbReference type="InterPro" id="IPR045170">
    <property type="entry name" value="MTOX"/>
</dbReference>
<dbReference type="PANTHER" id="PTHR10961:SF7">
    <property type="entry name" value="FAD DEPENDENT OXIDOREDUCTASE DOMAIN-CONTAINING PROTEIN"/>
    <property type="match status" value="1"/>
</dbReference>
<keyword evidence="8" id="KW-1185">Reference proteome</keyword>
<protein>
    <submittedName>
        <fullName evidence="7">Monomeric sarcosine oxidase</fullName>
    </submittedName>
</protein>
<dbReference type="Proteomes" id="UP001174909">
    <property type="component" value="Unassembled WGS sequence"/>
</dbReference>
<keyword evidence="3" id="KW-0285">Flavoprotein</keyword>
<organism evidence="7 8">
    <name type="scientific">Geodia barretti</name>
    <name type="common">Barrett's horny sponge</name>
    <dbReference type="NCBI Taxonomy" id="519541"/>
    <lineage>
        <taxon>Eukaryota</taxon>
        <taxon>Metazoa</taxon>
        <taxon>Porifera</taxon>
        <taxon>Demospongiae</taxon>
        <taxon>Heteroscleromorpha</taxon>
        <taxon>Tetractinellida</taxon>
        <taxon>Astrophorina</taxon>
        <taxon>Geodiidae</taxon>
        <taxon>Geodia</taxon>
    </lineage>
</organism>
<evidence type="ECO:0000313" key="7">
    <source>
        <dbReference type="EMBL" id="CAI8015085.1"/>
    </source>
</evidence>
<evidence type="ECO:0000256" key="2">
    <source>
        <dbReference type="ARBA" id="ARBA00010989"/>
    </source>
</evidence>
<comment type="similarity">
    <text evidence="2">Belongs to the MSOX/MTOX family.</text>
</comment>
<evidence type="ECO:0000256" key="4">
    <source>
        <dbReference type="ARBA" id="ARBA00022827"/>
    </source>
</evidence>
<keyword evidence="4" id="KW-0274">FAD</keyword>
<name>A0AA35WI19_GEOBA</name>
<keyword evidence="5" id="KW-0560">Oxidoreductase</keyword>
<dbReference type="PANTHER" id="PTHR10961">
    <property type="entry name" value="PEROXISOMAL SARCOSINE OXIDASE"/>
    <property type="match status" value="1"/>
</dbReference>
<dbReference type="InterPro" id="IPR036188">
    <property type="entry name" value="FAD/NAD-bd_sf"/>
</dbReference>
<comment type="cofactor">
    <cofactor evidence="1">
        <name>FAD</name>
        <dbReference type="ChEBI" id="CHEBI:57692"/>
    </cofactor>
</comment>
<dbReference type="SUPFAM" id="SSF51905">
    <property type="entry name" value="FAD/NAD(P)-binding domain"/>
    <property type="match status" value="1"/>
</dbReference>
<dbReference type="EMBL" id="CASHTH010001417">
    <property type="protein sequence ID" value="CAI8015085.1"/>
    <property type="molecule type" value="Genomic_DNA"/>
</dbReference>
<dbReference type="AlphaFoldDB" id="A0AA35WI19"/>
<dbReference type="Pfam" id="PF01266">
    <property type="entry name" value="DAO"/>
    <property type="match status" value="1"/>
</dbReference>
<evidence type="ECO:0000256" key="1">
    <source>
        <dbReference type="ARBA" id="ARBA00001974"/>
    </source>
</evidence>
<evidence type="ECO:0000256" key="3">
    <source>
        <dbReference type="ARBA" id="ARBA00022630"/>
    </source>
</evidence>
<evidence type="ECO:0000313" key="8">
    <source>
        <dbReference type="Proteomes" id="UP001174909"/>
    </source>
</evidence>
<comment type="caution">
    <text evidence="7">The sequence shown here is derived from an EMBL/GenBank/DDBJ whole genome shotgun (WGS) entry which is preliminary data.</text>
</comment>
<dbReference type="InterPro" id="IPR006076">
    <property type="entry name" value="FAD-dep_OxRdtase"/>
</dbReference>
<accession>A0AA35WI19</accession>
<evidence type="ECO:0000256" key="5">
    <source>
        <dbReference type="ARBA" id="ARBA00023002"/>
    </source>
</evidence>
<dbReference type="GO" id="GO:0050660">
    <property type="term" value="F:flavin adenine dinucleotide binding"/>
    <property type="evidence" value="ECO:0007669"/>
    <property type="project" value="InterPro"/>
</dbReference>
<dbReference type="Gene3D" id="3.30.9.10">
    <property type="entry name" value="D-Amino Acid Oxidase, subunit A, domain 2"/>
    <property type="match status" value="1"/>
</dbReference>